<evidence type="ECO:0000313" key="3">
    <source>
        <dbReference type="Proteomes" id="UP000321306"/>
    </source>
</evidence>
<dbReference type="InterPro" id="IPR018777">
    <property type="entry name" value="Replication_initiator_prot_A"/>
</dbReference>
<comment type="caution">
    <text evidence="2">The sequence shown here is derived from an EMBL/GenBank/DDBJ whole genome shotgun (WGS) entry which is preliminary data.</text>
</comment>
<protein>
    <recommendedName>
        <fullName evidence="1">UBA domain-containing protein</fullName>
    </recommendedName>
</protein>
<name>A0A511NB12_DEIC1</name>
<evidence type="ECO:0000259" key="1">
    <source>
        <dbReference type="PROSITE" id="PS50030"/>
    </source>
</evidence>
<dbReference type="Proteomes" id="UP000321306">
    <property type="component" value="Unassembled WGS sequence"/>
</dbReference>
<accession>A0A511NB12</accession>
<sequence>MRKQTPESYERKDERNLARLGIISIQARVEPSTDTVRFVSNFEIDGRPYKVECLAPEGRPHGIDTDVILAIQTLYVRQGCPEDGWVHTTAYELRDLTGLPDNGENYNRVRSSLNRLWSTGFKVSEGITETSGRKWNVTTLRYIDDLRYRESDDAFGTSQTLDKKHNLRIKLGLQLAESIRSRYTNVLDGRILVQLEQPPARALYRLLEAHRGTSTAGKRLMQLTVSLRDWKEACGIKSDRPEIIRRTLSPAHDELLAVNYLQSVEVEGRGMKQQLTYIFAQDDAPDPALIEMLIGVGFSRQRATDTAQQHGPRVEEAVTFLRSRLKSGYKVANPAGLIFDYLRNEGKYVAPAELVSEPRAIDIVNVARQVAQQEEERTLQQVESQLEDLDQKSPFDQYQELKASLSILLSAYLSKVELERLKKECESGALRALEVQRAAIAARASKTLDQYVADLRKQLGFASEA</sequence>
<dbReference type="RefSeq" id="WP_146890986.1">
    <property type="nucleotide sequence ID" value="NZ_BJXB01000043.1"/>
</dbReference>
<dbReference type="AlphaFoldDB" id="A0A511NB12"/>
<proteinExistence type="predicted"/>
<keyword evidence="3" id="KW-1185">Reference proteome</keyword>
<dbReference type="InterPro" id="IPR015940">
    <property type="entry name" value="UBA"/>
</dbReference>
<dbReference type="EMBL" id="BJXB01000043">
    <property type="protein sequence ID" value="GEM49777.1"/>
    <property type="molecule type" value="Genomic_DNA"/>
</dbReference>
<gene>
    <name evidence="2" type="ORF">DC3_54120</name>
</gene>
<feature type="domain" description="UBA" evidence="1">
    <location>
        <begin position="284"/>
        <end position="324"/>
    </location>
</feature>
<organism evidence="2 3">
    <name type="scientific">Deinococcus cellulosilyticus (strain DSM 18568 / NBRC 106333 / KACC 11606 / 5516J-15)</name>
    <dbReference type="NCBI Taxonomy" id="1223518"/>
    <lineage>
        <taxon>Bacteria</taxon>
        <taxon>Thermotogati</taxon>
        <taxon>Deinococcota</taxon>
        <taxon>Deinococci</taxon>
        <taxon>Deinococcales</taxon>
        <taxon>Deinococcaceae</taxon>
        <taxon>Deinococcus</taxon>
    </lineage>
</organism>
<dbReference type="OrthoDB" id="58040at2"/>
<dbReference type="PROSITE" id="PS50030">
    <property type="entry name" value="UBA"/>
    <property type="match status" value="1"/>
</dbReference>
<dbReference type="Pfam" id="PF10134">
    <property type="entry name" value="RPA"/>
    <property type="match status" value="1"/>
</dbReference>
<reference evidence="2 3" key="1">
    <citation type="submission" date="2019-07" db="EMBL/GenBank/DDBJ databases">
        <title>Whole genome shotgun sequence of Deinococcus cellulosilyticus NBRC 106333.</title>
        <authorList>
            <person name="Hosoyama A."/>
            <person name="Uohara A."/>
            <person name="Ohji S."/>
            <person name="Ichikawa N."/>
        </authorList>
    </citation>
    <scope>NUCLEOTIDE SEQUENCE [LARGE SCALE GENOMIC DNA]</scope>
    <source>
        <strain evidence="2 3">NBRC 106333</strain>
    </source>
</reference>
<evidence type="ECO:0000313" key="2">
    <source>
        <dbReference type="EMBL" id="GEM49777.1"/>
    </source>
</evidence>